<feature type="region of interest" description="Disordered" evidence="2">
    <location>
        <begin position="464"/>
        <end position="505"/>
    </location>
</feature>
<dbReference type="Gene3D" id="3.30.40.10">
    <property type="entry name" value="Zinc/RING finger domain, C3HC4 (zinc finger)"/>
    <property type="match status" value="1"/>
</dbReference>
<dbReference type="SUPFAM" id="SSF57850">
    <property type="entry name" value="RING/U-box"/>
    <property type="match status" value="1"/>
</dbReference>
<dbReference type="EMBL" id="CCBN010000002">
    <property type="protein sequence ID" value="CDO52138.1"/>
    <property type="molecule type" value="Genomic_DNA"/>
</dbReference>
<dbReference type="GO" id="GO:0000209">
    <property type="term" value="P:protein polyubiquitination"/>
    <property type="evidence" value="ECO:0007669"/>
    <property type="project" value="TreeGrafter"/>
</dbReference>
<dbReference type="PROSITE" id="PS00170">
    <property type="entry name" value="CSA_PPIASE_1"/>
    <property type="match status" value="1"/>
</dbReference>
<keyword evidence="5" id="KW-1185">Reference proteome</keyword>
<feature type="region of interest" description="Disordered" evidence="2">
    <location>
        <begin position="429"/>
        <end position="448"/>
    </location>
</feature>
<dbReference type="InterPro" id="IPR020892">
    <property type="entry name" value="Cyclophilin-type_PPIase_CS"/>
</dbReference>
<evidence type="ECO:0000313" key="5">
    <source>
        <dbReference type="Proteomes" id="UP000242525"/>
    </source>
</evidence>
<dbReference type="InterPro" id="IPR044666">
    <property type="entry name" value="Cyclophilin_A-like"/>
</dbReference>
<dbReference type="AlphaFoldDB" id="A0A0J9X4T6"/>
<dbReference type="Pfam" id="PF00160">
    <property type="entry name" value="Pro_isomerase"/>
    <property type="match status" value="1"/>
</dbReference>
<dbReference type="SUPFAM" id="SSF50891">
    <property type="entry name" value="Cyclophilin-like"/>
    <property type="match status" value="1"/>
</dbReference>
<dbReference type="GO" id="GO:0006457">
    <property type="term" value="P:protein folding"/>
    <property type="evidence" value="ECO:0007669"/>
    <property type="project" value="InterPro"/>
</dbReference>
<evidence type="ECO:0000256" key="2">
    <source>
        <dbReference type="SAM" id="MobiDB-lite"/>
    </source>
</evidence>
<dbReference type="GO" id="GO:0061630">
    <property type="term" value="F:ubiquitin protein ligase activity"/>
    <property type="evidence" value="ECO:0007669"/>
    <property type="project" value="TreeGrafter"/>
</dbReference>
<dbReference type="Gene3D" id="2.40.100.10">
    <property type="entry name" value="Cyclophilin-like"/>
    <property type="match status" value="1"/>
</dbReference>
<dbReference type="InterPro" id="IPR029000">
    <property type="entry name" value="Cyclophilin-like_dom_sf"/>
</dbReference>
<dbReference type="GO" id="GO:0071013">
    <property type="term" value="C:catalytic step 2 spliceosome"/>
    <property type="evidence" value="ECO:0007669"/>
    <property type="project" value="TreeGrafter"/>
</dbReference>
<dbReference type="GO" id="GO:0003755">
    <property type="term" value="F:peptidyl-prolyl cis-trans isomerase activity"/>
    <property type="evidence" value="ECO:0007669"/>
    <property type="project" value="UniProtKB-EC"/>
</dbReference>
<evidence type="ECO:0000256" key="1">
    <source>
        <dbReference type="ARBA" id="ARBA00000971"/>
    </source>
</evidence>
<proteinExistence type="predicted"/>
<evidence type="ECO:0000313" key="4">
    <source>
        <dbReference type="EMBL" id="CDO52138.1"/>
    </source>
</evidence>
<sequence length="505" mass="55843">MGKNTDKLFVTHSEWSGNDLHSASGGKVNNSTKLALSKQATALPFWTCSVSQQPIDPGCGVCDPEGHVFDIKNVMPFIMRQGLNPVTGKPLARTDLIKLKPTTDENEESGPGGPVYVDPVTLKQFQRLTEAVVIRPTGQVYFASTVRDMCLKPGNLIDLVTDEPFKKEDVIKLKGGVGVLQKSEAMLKREREEQQVQDQKRKRLRQEQHTEEDIDDNSKALSKTHTTHHMASSATSTAISLNTSSKFETIPLEQLLRPKRFLGPGYVVIETNFGELNVELYSKYSPKAVYNFIYLARQGYYNGTIFHRNIKNFMIQGGDPTGTGRGSPDTTRTAFGNQPFKDETNSPYKFDARGLLAMANKGKNTNTSQFFITYGSPLSHLDGKHTIFGKVVGGLGVLDEMERVPVGSADRPRKRIEIIDVRVLVDPFDEDEKPKSGNLQEDDSPWLKKSTVTGSSAIGKYLKSNATSSTDPATTIPVGAGEEESNWKTRQKKKTSITKSSFSGW</sequence>
<feature type="region of interest" description="Disordered" evidence="2">
    <location>
        <begin position="188"/>
        <end position="237"/>
    </location>
</feature>
<feature type="domain" description="PPIase cyclophilin-type" evidence="3">
    <location>
        <begin position="270"/>
        <end position="423"/>
    </location>
</feature>
<gene>
    <name evidence="4" type="ORF">BN980_GECA02s06401g</name>
</gene>
<dbReference type="PRINTS" id="PR00153">
    <property type="entry name" value="CSAPPISMRASE"/>
</dbReference>
<feature type="region of interest" description="Disordered" evidence="2">
    <location>
        <begin position="321"/>
        <end position="346"/>
    </location>
</feature>
<name>A0A0J9X4T6_GEOCN</name>
<comment type="caution">
    <text evidence="4">The sequence shown here is derived from an EMBL/GenBank/DDBJ whole genome shotgun (WGS) entry which is preliminary data.</text>
</comment>
<reference evidence="4" key="1">
    <citation type="submission" date="2014-03" db="EMBL/GenBank/DDBJ databases">
        <authorList>
            <person name="Casaregola S."/>
        </authorList>
    </citation>
    <scope>NUCLEOTIDE SEQUENCE [LARGE SCALE GENOMIC DNA]</scope>
    <source>
        <strain evidence="4">CLIB 918</strain>
    </source>
</reference>
<dbReference type="Proteomes" id="UP000242525">
    <property type="component" value="Unassembled WGS sequence"/>
</dbReference>
<dbReference type="PANTHER" id="PTHR45625">
    <property type="entry name" value="PEPTIDYL-PROLYL CIS-TRANS ISOMERASE-RELATED"/>
    <property type="match status" value="1"/>
</dbReference>
<dbReference type="PROSITE" id="PS50072">
    <property type="entry name" value="CSA_PPIASE_2"/>
    <property type="match status" value="1"/>
</dbReference>
<evidence type="ECO:0000259" key="3">
    <source>
        <dbReference type="PROSITE" id="PS50072"/>
    </source>
</evidence>
<accession>A0A0J9X4T6</accession>
<dbReference type="STRING" id="1173061.A0A0J9X4T6"/>
<feature type="compositionally biased region" description="Polar residues" evidence="2">
    <location>
        <begin position="464"/>
        <end position="473"/>
    </location>
</feature>
<protein>
    <recommendedName>
        <fullName evidence="3">PPIase cyclophilin-type domain-containing protein</fullName>
    </recommendedName>
</protein>
<dbReference type="Pfam" id="PF04641">
    <property type="entry name" value="Rtf2"/>
    <property type="match status" value="1"/>
</dbReference>
<dbReference type="PANTHER" id="PTHR45625:SF1">
    <property type="entry name" value="RING-TYPE E3 UBIQUITIN-PROTEIN LIGASE PPIL2"/>
    <property type="match status" value="1"/>
</dbReference>
<dbReference type="InterPro" id="IPR013083">
    <property type="entry name" value="Znf_RING/FYVE/PHD"/>
</dbReference>
<dbReference type="InterPro" id="IPR002130">
    <property type="entry name" value="Cyclophilin-type_PPIase_dom"/>
</dbReference>
<organism evidence="4 5">
    <name type="scientific">Geotrichum candidum</name>
    <name type="common">Oospora lactis</name>
    <name type="synonym">Dipodascus geotrichum</name>
    <dbReference type="NCBI Taxonomy" id="1173061"/>
    <lineage>
        <taxon>Eukaryota</taxon>
        <taxon>Fungi</taxon>
        <taxon>Dikarya</taxon>
        <taxon>Ascomycota</taxon>
        <taxon>Saccharomycotina</taxon>
        <taxon>Dipodascomycetes</taxon>
        <taxon>Dipodascales</taxon>
        <taxon>Dipodascaceae</taxon>
        <taxon>Geotrichum</taxon>
    </lineage>
</organism>
<comment type="catalytic activity">
    <reaction evidence="1">
        <text>[protein]-peptidylproline (omega=180) = [protein]-peptidylproline (omega=0)</text>
        <dbReference type="Rhea" id="RHEA:16237"/>
        <dbReference type="Rhea" id="RHEA-COMP:10747"/>
        <dbReference type="Rhea" id="RHEA-COMP:10748"/>
        <dbReference type="ChEBI" id="CHEBI:83833"/>
        <dbReference type="ChEBI" id="CHEBI:83834"/>
        <dbReference type="EC" id="5.2.1.8"/>
    </reaction>
</comment>
<dbReference type="OrthoDB" id="193499at2759"/>